<accession>A0AAV6TQV6</accession>
<evidence type="ECO:0000256" key="1">
    <source>
        <dbReference type="SAM" id="MobiDB-lite"/>
    </source>
</evidence>
<dbReference type="AlphaFoldDB" id="A0AAV6TQV6"/>
<evidence type="ECO:0000313" key="2">
    <source>
        <dbReference type="EMBL" id="KAG8174188.1"/>
    </source>
</evidence>
<evidence type="ECO:0000313" key="3">
    <source>
        <dbReference type="Proteomes" id="UP000827092"/>
    </source>
</evidence>
<reference evidence="2 3" key="1">
    <citation type="journal article" date="2022" name="Nat. Ecol. Evol.">
        <title>A masculinizing supergene underlies an exaggerated male reproductive morph in a spider.</title>
        <authorList>
            <person name="Hendrickx F."/>
            <person name="De Corte Z."/>
            <person name="Sonet G."/>
            <person name="Van Belleghem S.M."/>
            <person name="Kostlbacher S."/>
            <person name="Vangestel C."/>
        </authorList>
    </citation>
    <scope>NUCLEOTIDE SEQUENCE [LARGE SCALE GENOMIC DNA]</scope>
    <source>
        <strain evidence="2">W744_W776</strain>
    </source>
</reference>
<gene>
    <name evidence="2" type="ORF">JTE90_021698</name>
</gene>
<sequence>MEVGINECCHSAVNWNRARNGGIQGGRVTTEVRPVASNGGVHGSKCKQHTRITHASRRSARQPQKTFPIVFSRAMERQLEMSS</sequence>
<dbReference type="Proteomes" id="UP000827092">
    <property type="component" value="Unassembled WGS sequence"/>
</dbReference>
<organism evidence="2 3">
    <name type="scientific">Oedothorax gibbosus</name>
    <dbReference type="NCBI Taxonomy" id="931172"/>
    <lineage>
        <taxon>Eukaryota</taxon>
        <taxon>Metazoa</taxon>
        <taxon>Ecdysozoa</taxon>
        <taxon>Arthropoda</taxon>
        <taxon>Chelicerata</taxon>
        <taxon>Arachnida</taxon>
        <taxon>Araneae</taxon>
        <taxon>Araneomorphae</taxon>
        <taxon>Entelegynae</taxon>
        <taxon>Araneoidea</taxon>
        <taxon>Linyphiidae</taxon>
        <taxon>Erigoninae</taxon>
        <taxon>Oedothorax</taxon>
    </lineage>
</organism>
<protein>
    <submittedName>
        <fullName evidence="2">Uncharacterized protein</fullName>
    </submittedName>
</protein>
<keyword evidence="3" id="KW-1185">Reference proteome</keyword>
<name>A0AAV6TQV6_9ARAC</name>
<proteinExistence type="predicted"/>
<dbReference type="EMBL" id="JAFNEN010001293">
    <property type="protein sequence ID" value="KAG8174188.1"/>
    <property type="molecule type" value="Genomic_DNA"/>
</dbReference>
<feature type="region of interest" description="Disordered" evidence="1">
    <location>
        <begin position="36"/>
        <end position="65"/>
    </location>
</feature>
<comment type="caution">
    <text evidence="2">The sequence shown here is derived from an EMBL/GenBank/DDBJ whole genome shotgun (WGS) entry which is preliminary data.</text>
</comment>
<feature type="compositionally biased region" description="Basic residues" evidence="1">
    <location>
        <begin position="44"/>
        <end position="60"/>
    </location>
</feature>